<dbReference type="EMBL" id="PTIZ01000001">
    <property type="protein sequence ID" value="PPK78033.1"/>
    <property type="molecule type" value="Genomic_DNA"/>
</dbReference>
<proteinExistence type="predicted"/>
<accession>A0A2S6HKZ4</accession>
<organism evidence="1 2">
    <name type="scientific">Methylobacter tundripaludum</name>
    <dbReference type="NCBI Taxonomy" id="173365"/>
    <lineage>
        <taxon>Bacteria</taxon>
        <taxon>Pseudomonadati</taxon>
        <taxon>Pseudomonadota</taxon>
        <taxon>Gammaproteobacteria</taxon>
        <taxon>Methylococcales</taxon>
        <taxon>Methylococcaceae</taxon>
        <taxon>Methylobacter</taxon>
    </lineage>
</organism>
<protein>
    <submittedName>
        <fullName evidence="1">Uncharacterized protein</fullName>
    </submittedName>
</protein>
<reference evidence="1 2" key="1">
    <citation type="submission" date="2018-02" db="EMBL/GenBank/DDBJ databases">
        <title>Subsurface microbial communities from deep shales in Ohio and West Virginia, USA.</title>
        <authorList>
            <person name="Wrighton K."/>
        </authorList>
    </citation>
    <scope>NUCLEOTIDE SEQUENCE [LARGE SCALE GENOMIC DNA]</scope>
    <source>
        <strain evidence="1 2">OWC-DMM</strain>
    </source>
</reference>
<gene>
    <name evidence="1" type="ORF">B0F87_101415</name>
</gene>
<name>A0A2S6HKZ4_9GAMM</name>
<evidence type="ECO:0000313" key="1">
    <source>
        <dbReference type="EMBL" id="PPK78033.1"/>
    </source>
</evidence>
<sequence>MPLRALTEPNDLKYFIKKRKLTGQPEASESAGITGFFLAKIWPTVTRTLLTRQLSG</sequence>
<evidence type="ECO:0000313" key="2">
    <source>
        <dbReference type="Proteomes" id="UP000240010"/>
    </source>
</evidence>
<dbReference type="AlphaFoldDB" id="A0A2S6HKZ4"/>
<dbReference type="Proteomes" id="UP000240010">
    <property type="component" value="Unassembled WGS sequence"/>
</dbReference>
<comment type="caution">
    <text evidence="1">The sequence shown here is derived from an EMBL/GenBank/DDBJ whole genome shotgun (WGS) entry which is preliminary data.</text>
</comment>